<gene>
    <name evidence="1" type="primary">gatC</name>
    <name evidence="2" type="ORF">A3C90_03775</name>
</gene>
<comment type="function">
    <text evidence="1">Allows the formation of correctly charged Asn-tRNA(Asn) or Gln-tRNA(Gln) through the transamidation of misacylated Asp-tRNA(Asn) or Glu-tRNA(Gln) in organisms which lack either or both of asparaginyl-tRNA or glutaminyl-tRNA synthetases. The reaction takes place in the presence of glutamine and ATP through an activated phospho-Asp-tRNA(Asn) or phospho-Glu-tRNA(Gln).</text>
</comment>
<comment type="similarity">
    <text evidence="1">Belongs to the GatC family.</text>
</comment>
<dbReference type="Pfam" id="PF02686">
    <property type="entry name" value="GatC"/>
    <property type="match status" value="1"/>
</dbReference>
<keyword evidence="1" id="KW-0648">Protein biosynthesis</keyword>
<dbReference type="GO" id="GO:0006450">
    <property type="term" value="P:regulation of translational fidelity"/>
    <property type="evidence" value="ECO:0007669"/>
    <property type="project" value="InterPro"/>
</dbReference>
<evidence type="ECO:0000313" key="3">
    <source>
        <dbReference type="Proteomes" id="UP000177457"/>
    </source>
</evidence>
<name>A0A1F6MPG7_9BACT</name>
<dbReference type="EMBL" id="MFQE01000026">
    <property type="protein sequence ID" value="OGH73438.1"/>
    <property type="molecule type" value="Genomic_DNA"/>
</dbReference>
<keyword evidence="1" id="KW-0547">Nucleotide-binding</keyword>
<dbReference type="GO" id="GO:0050567">
    <property type="term" value="F:glutaminyl-tRNA synthase (glutamine-hydrolyzing) activity"/>
    <property type="evidence" value="ECO:0007669"/>
    <property type="project" value="UniProtKB-UniRule"/>
</dbReference>
<dbReference type="SUPFAM" id="SSF141000">
    <property type="entry name" value="Glu-tRNAGln amidotransferase C subunit"/>
    <property type="match status" value="1"/>
</dbReference>
<dbReference type="HAMAP" id="MF_00122">
    <property type="entry name" value="GatC"/>
    <property type="match status" value="1"/>
</dbReference>
<evidence type="ECO:0000313" key="2">
    <source>
        <dbReference type="EMBL" id="OGH73438.1"/>
    </source>
</evidence>
<dbReference type="GO" id="GO:0006412">
    <property type="term" value="P:translation"/>
    <property type="evidence" value="ECO:0007669"/>
    <property type="project" value="UniProtKB-UniRule"/>
</dbReference>
<evidence type="ECO:0000256" key="1">
    <source>
        <dbReference type="HAMAP-Rule" id="MF_00122"/>
    </source>
</evidence>
<dbReference type="EC" id="6.3.5.-" evidence="1"/>
<comment type="caution">
    <text evidence="2">The sequence shown here is derived from an EMBL/GenBank/DDBJ whole genome shotgun (WGS) entry which is preliminary data.</text>
</comment>
<accession>A0A1F6MPG7</accession>
<keyword evidence="1" id="KW-0436">Ligase</keyword>
<dbReference type="NCBIfam" id="TIGR00135">
    <property type="entry name" value="gatC"/>
    <property type="match status" value="1"/>
</dbReference>
<dbReference type="InterPro" id="IPR003837">
    <property type="entry name" value="GatC"/>
</dbReference>
<dbReference type="InterPro" id="IPR036113">
    <property type="entry name" value="Asp/Glu-ADT_sf_sub_c"/>
</dbReference>
<comment type="subunit">
    <text evidence="1">Heterotrimer of A, B and C subunits.</text>
</comment>
<keyword evidence="1" id="KW-0067">ATP-binding</keyword>
<protein>
    <recommendedName>
        <fullName evidence="1">Aspartyl/glutamyl-tRNA(Asn/Gln) amidotransferase subunit C</fullName>
        <shortName evidence="1">Asp/Glu-ADT subunit C</shortName>
        <ecNumber evidence="1">6.3.5.-</ecNumber>
    </recommendedName>
</protein>
<sequence length="106" mass="12177">MKNLLHQRITPEQAEAIATLARLELTDREKNMYAEQLSVILEYMDILNEVDTTDVPETSQVTGLEDVVREDAVEGCEEEVRRALLEAFPEREGELLRVKGVFEEQE</sequence>
<proteinExistence type="inferred from homology"/>
<comment type="catalytic activity">
    <reaction evidence="1">
        <text>L-glutamyl-tRNA(Gln) + L-glutamine + ATP + H2O = L-glutaminyl-tRNA(Gln) + L-glutamate + ADP + phosphate + H(+)</text>
        <dbReference type="Rhea" id="RHEA:17521"/>
        <dbReference type="Rhea" id="RHEA-COMP:9681"/>
        <dbReference type="Rhea" id="RHEA-COMP:9684"/>
        <dbReference type="ChEBI" id="CHEBI:15377"/>
        <dbReference type="ChEBI" id="CHEBI:15378"/>
        <dbReference type="ChEBI" id="CHEBI:29985"/>
        <dbReference type="ChEBI" id="CHEBI:30616"/>
        <dbReference type="ChEBI" id="CHEBI:43474"/>
        <dbReference type="ChEBI" id="CHEBI:58359"/>
        <dbReference type="ChEBI" id="CHEBI:78520"/>
        <dbReference type="ChEBI" id="CHEBI:78521"/>
        <dbReference type="ChEBI" id="CHEBI:456216"/>
    </reaction>
</comment>
<dbReference type="STRING" id="1798683.A3C90_03775"/>
<dbReference type="AlphaFoldDB" id="A0A1F6MPG7"/>
<organism evidence="2 3">
    <name type="scientific">Candidatus Magasanikbacteria bacterium RIFCSPHIGHO2_02_FULL_51_14</name>
    <dbReference type="NCBI Taxonomy" id="1798683"/>
    <lineage>
        <taxon>Bacteria</taxon>
        <taxon>Candidatus Magasanikiibacteriota</taxon>
    </lineage>
</organism>
<dbReference type="GO" id="GO:0050566">
    <property type="term" value="F:asparaginyl-tRNA synthase (glutamine-hydrolyzing) activity"/>
    <property type="evidence" value="ECO:0007669"/>
    <property type="project" value="RHEA"/>
</dbReference>
<dbReference type="Gene3D" id="1.10.20.60">
    <property type="entry name" value="Glu-tRNAGln amidotransferase C subunit, N-terminal domain"/>
    <property type="match status" value="1"/>
</dbReference>
<reference evidence="2 3" key="1">
    <citation type="journal article" date="2016" name="Nat. Commun.">
        <title>Thousands of microbial genomes shed light on interconnected biogeochemical processes in an aquifer system.</title>
        <authorList>
            <person name="Anantharaman K."/>
            <person name="Brown C.T."/>
            <person name="Hug L.A."/>
            <person name="Sharon I."/>
            <person name="Castelle C.J."/>
            <person name="Probst A.J."/>
            <person name="Thomas B.C."/>
            <person name="Singh A."/>
            <person name="Wilkins M.J."/>
            <person name="Karaoz U."/>
            <person name="Brodie E.L."/>
            <person name="Williams K.H."/>
            <person name="Hubbard S.S."/>
            <person name="Banfield J.F."/>
        </authorList>
    </citation>
    <scope>NUCLEOTIDE SEQUENCE [LARGE SCALE GENOMIC DNA]</scope>
</reference>
<comment type="catalytic activity">
    <reaction evidence="1">
        <text>L-aspartyl-tRNA(Asn) + L-glutamine + ATP + H2O = L-asparaginyl-tRNA(Asn) + L-glutamate + ADP + phosphate + 2 H(+)</text>
        <dbReference type="Rhea" id="RHEA:14513"/>
        <dbReference type="Rhea" id="RHEA-COMP:9674"/>
        <dbReference type="Rhea" id="RHEA-COMP:9677"/>
        <dbReference type="ChEBI" id="CHEBI:15377"/>
        <dbReference type="ChEBI" id="CHEBI:15378"/>
        <dbReference type="ChEBI" id="CHEBI:29985"/>
        <dbReference type="ChEBI" id="CHEBI:30616"/>
        <dbReference type="ChEBI" id="CHEBI:43474"/>
        <dbReference type="ChEBI" id="CHEBI:58359"/>
        <dbReference type="ChEBI" id="CHEBI:78515"/>
        <dbReference type="ChEBI" id="CHEBI:78516"/>
        <dbReference type="ChEBI" id="CHEBI:456216"/>
    </reaction>
</comment>
<dbReference type="Proteomes" id="UP000177457">
    <property type="component" value="Unassembled WGS sequence"/>
</dbReference>
<dbReference type="GO" id="GO:0005524">
    <property type="term" value="F:ATP binding"/>
    <property type="evidence" value="ECO:0007669"/>
    <property type="project" value="UniProtKB-KW"/>
</dbReference>